<sequence length="478" mass="53187">MNKKYLLVAMLASSLLTACNNNTNDSQKTTVTVDDNVQNYRGAQLQLVKEPEFVMTKSTSSVNDQIHFYLTRAASLDLNIYNANKEVVSTKTGISLSSEHTINIGSTYDDSALEYGAYTYEATFTLINSEYKETFKGSFTKQLKEIKHFEEKISDISILGNELLIATGDMMDPIKLFSLDINTTNIDTDLNELTADITETLPAPIYDMANTEKFIYIGGRFSEWMGGQLLLEYNKETKTARSLDGLFSCKTATETPSCTSVFSLVNTDKGLYIGTDNGLFLFNKDENNQDQLVKIIDHGLDENTDIKTLYQDSKGHVWAGSMIKEGITFFDGTDWHPLTSETSAIPAGGYLAIAEGENNDYYFANNVSGLVKYNTETETAEIFTPRNSDIIDHNLVSVAYTDSVIVGSHDYGIAKLQDTNKWVITNNTNSMMQTIETSSCQWSPDSPACKDVLVVERIIQNSEGRTFTAVGKSIYEIF</sequence>
<gene>
    <name evidence="2" type="ORF">OLEAN_C11550</name>
</gene>
<dbReference type="HOGENOM" id="CLU_570889_0_0_6"/>
<keyword evidence="1" id="KW-0732">Signal</keyword>
<dbReference type="EMBL" id="FO203512">
    <property type="protein sequence ID" value="CCK75331.1"/>
    <property type="molecule type" value="Genomic_DNA"/>
</dbReference>
<accession>R4YKZ9</accession>
<dbReference type="Proteomes" id="UP000032749">
    <property type="component" value="Chromosome"/>
</dbReference>
<dbReference type="SUPFAM" id="SSF63829">
    <property type="entry name" value="Calcium-dependent phosphotriesterase"/>
    <property type="match status" value="1"/>
</dbReference>
<feature type="signal peptide" evidence="1">
    <location>
        <begin position="1"/>
        <end position="18"/>
    </location>
</feature>
<dbReference type="KEGG" id="oai:OLEAN_C11550"/>
<dbReference type="AlphaFoldDB" id="R4YKZ9"/>
<evidence type="ECO:0000313" key="3">
    <source>
        <dbReference type="Proteomes" id="UP000032749"/>
    </source>
</evidence>
<organism evidence="2 3">
    <name type="scientific">Oleispira antarctica RB-8</name>
    <dbReference type="NCBI Taxonomy" id="698738"/>
    <lineage>
        <taxon>Bacteria</taxon>
        <taxon>Pseudomonadati</taxon>
        <taxon>Pseudomonadota</taxon>
        <taxon>Gammaproteobacteria</taxon>
        <taxon>Oceanospirillales</taxon>
        <taxon>Oceanospirillaceae</taxon>
        <taxon>Oleispira</taxon>
    </lineage>
</organism>
<evidence type="ECO:0000313" key="2">
    <source>
        <dbReference type="EMBL" id="CCK75331.1"/>
    </source>
</evidence>
<proteinExistence type="predicted"/>
<reference evidence="2 3" key="1">
    <citation type="journal article" date="2013" name="Nat. Commun.">
        <title>Genome sequence and functional genomic analysis of the oil-degrading bacterium Oleispira antarctica.</title>
        <authorList>
            <person name="Kube M."/>
            <person name="Chernikova T.N."/>
            <person name="Al-Ramahi Y."/>
            <person name="Beloqui A."/>
            <person name="Lopez-Cortez N."/>
            <person name="Guazzaroni M.E."/>
            <person name="Heipieper H.J."/>
            <person name="Klages S."/>
            <person name="Kotsyurbenko O.R."/>
            <person name="Langer I."/>
            <person name="Nechitaylo T.Y."/>
            <person name="Lunsdorf H."/>
            <person name="Fernandez M."/>
            <person name="Juarez S."/>
            <person name="Ciordia S."/>
            <person name="Singer A."/>
            <person name="Kagan O."/>
            <person name="Egorova O."/>
            <person name="Petit P.A."/>
            <person name="Stogios P."/>
            <person name="Kim Y."/>
            <person name="Tchigvintsev A."/>
            <person name="Flick R."/>
            <person name="Denaro R."/>
            <person name="Genovese M."/>
            <person name="Albar J.P."/>
            <person name="Reva O.N."/>
            <person name="Martinez-Gomariz M."/>
            <person name="Tran H."/>
            <person name="Ferrer M."/>
            <person name="Savchenko A."/>
            <person name="Yakunin A.F."/>
            <person name="Yakimov M.M."/>
            <person name="Golyshina O.V."/>
            <person name="Reinhardt R."/>
            <person name="Golyshin P.N."/>
        </authorList>
    </citation>
    <scope>NUCLEOTIDE SEQUENCE [LARGE SCALE GENOMIC DNA]</scope>
</reference>
<dbReference type="OrthoDB" id="176203at2"/>
<evidence type="ECO:0000256" key="1">
    <source>
        <dbReference type="SAM" id="SignalP"/>
    </source>
</evidence>
<protein>
    <recommendedName>
        <fullName evidence="4">Lipoprotein</fullName>
    </recommendedName>
</protein>
<name>R4YKZ9_OLEAN</name>
<keyword evidence="3" id="KW-1185">Reference proteome</keyword>
<dbReference type="Gene3D" id="2.130.10.10">
    <property type="entry name" value="YVTN repeat-like/Quinoprotein amine dehydrogenase"/>
    <property type="match status" value="1"/>
</dbReference>
<feature type="chain" id="PRO_5004374218" description="Lipoprotein" evidence="1">
    <location>
        <begin position="19"/>
        <end position="478"/>
    </location>
</feature>
<evidence type="ECO:0008006" key="4">
    <source>
        <dbReference type="Google" id="ProtNLM"/>
    </source>
</evidence>
<dbReference type="PROSITE" id="PS51257">
    <property type="entry name" value="PROKAR_LIPOPROTEIN"/>
    <property type="match status" value="1"/>
</dbReference>
<dbReference type="InterPro" id="IPR015943">
    <property type="entry name" value="WD40/YVTN_repeat-like_dom_sf"/>
</dbReference>
<dbReference type="PATRIC" id="fig|698738.3.peg.1199"/>